<keyword evidence="4 8" id="KW-0238">DNA-binding</keyword>
<evidence type="ECO:0000256" key="6">
    <source>
        <dbReference type="ARBA" id="ARBA00024916"/>
    </source>
</evidence>
<evidence type="ECO:0000259" key="10">
    <source>
        <dbReference type="Pfam" id="PF01272"/>
    </source>
</evidence>
<dbReference type="NCBIfam" id="TIGR01462">
    <property type="entry name" value="greA"/>
    <property type="match status" value="1"/>
</dbReference>
<dbReference type="PANTHER" id="PTHR30437">
    <property type="entry name" value="TRANSCRIPTION ELONGATION FACTOR GREA"/>
    <property type="match status" value="1"/>
</dbReference>
<dbReference type="PATRIC" id="fig|87541.4.peg.1702"/>
<evidence type="ECO:0000256" key="3">
    <source>
        <dbReference type="ARBA" id="ARBA00023015"/>
    </source>
</evidence>
<dbReference type="GO" id="GO:0003746">
    <property type="term" value="F:translation elongation factor activity"/>
    <property type="evidence" value="ECO:0007669"/>
    <property type="project" value="UniProtKB-KW"/>
</dbReference>
<dbReference type="InterPro" id="IPR036805">
    <property type="entry name" value="Tscrpt_elong_fac_GreA/B_N_sf"/>
</dbReference>
<dbReference type="FunFam" id="3.10.50.30:FF:000001">
    <property type="entry name" value="Transcription elongation factor GreA"/>
    <property type="match status" value="1"/>
</dbReference>
<dbReference type="InterPro" id="IPR018151">
    <property type="entry name" value="TF_GreA/GreB_CS"/>
</dbReference>
<comment type="function">
    <text evidence="6 8 9">Necessary for efficient RNA polymerase transcription elongation past template-encoded arresting sites. The arresting sites in DNA have the property of trapping a certain fraction of elongating RNA polymerases that pass through, resulting in locked ternary complexes. Cleavage of the nascent transcript by cleavage factors such as GreA or GreB allows the resumption of elongation from the new 3'terminus. GreA releases sequences of 2 to 3 nucleotides.</text>
</comment>
<dbReference type="EMBL" id="LSCQ01000102">
    <property type="protein sequence ID" value="KXB33198.1"/>
    <property type="molecule type" value="Genomic_DNA"/>
</dbReference>
<evidence type="ECO:0000256" key="2">
    <source>
        <dbReference type="ARBA" id="ARBA00013729"/>
    </source>
</evidence>
<comment type="similarity">
    <text evidence="1 8 9">Belongs to the GreA/GreB family.</text>
</comment>
<dbReference type="Pfam" id="PF03449">
    <property type="entry name" value="GreA_GreB_N"/>
    <property type="match status" value="1"/>
</dbReference>
<evidence type="ECO:0000256" key="4">
    <source>
        <dbReference type="ARBA" id="ARBA00023125"/>
    </source>
</evidence>
<organism evidence="12 13">
    <name type="scientific">Aerococcus christensenii</name>
    <dbReference type="NCBI Taxonomy" id="87541"/>
    <lineage>
        <taxon>Bacteria</taxon>
        <taxon>Bacillati</taxon>
        <taxon>Bacillota</taxon>
        <taxon>Bacilli</taxon>
        <taxon>Lactobacillales</taxon>
        <taxon>Aerococcaceae</taxon>
        <taxon>Aerococcus</taxon>
    </lineage>
</organism>
<dbReference type="InterPro" id="IPR023459">
    <property type="entry name" value="Tscrpt_elong_fac_GreA/B_fam"/>
</dbReference>
<evidence type="ECO:0000313" key="13">
    <source>
        <dbReference type="Proteomes" id="UP000070422"/>
    </source>
</evidence>
<dbReference type="InterPro" id="IPR006359">
    <property type="entry name" value="Tscrpt_elong_fac_GreA"/>
</dbReference>
<dbReference type="HAMAP" id="MF_00105">
    <property type="entry name" value="GreA_GreB"/>
    <property type="match status" value="1"/>
</dbReference>
<dbReference type="InterPro" id="IPR028624">
    <property type="entry name" value="Tscrpt_elong_fac_GreA/B"/>
</dbReference>
<comment type="caution">
    <text evidence="12">The sequence shown here is derived from an EMBL/GenBank/DDBJ whole genome shotgun (WGS) entry which is preliminary data.</text>
</comment>
<dbReference type="GO" id="GO:0070063">
    <property type="term" value="F:RNA polymerase binding"/>
    <property type="evidence" value="ECO:0007669"/>
    <property type="project" value="InterPro"/>
</dbReference>
<dbReference type="PROSITE" id="PS00830">
    <property type="entry name" value="GREAB_2"/>
    <property type="match status" value="1"/>
</dbReference>
<dbReference type="GO" id="GO:0003677">
    <property type="term" value="F:DNA binding"/>
    <property type="evidence" value="ECO:0007669"/>
    <property type="project" value="UniProtKB-UniRule"/>
</dbReference>
<dbReference type="FunFam" id="1.10.287.180:FF:000001">
    <property type="entry name" value="Transcription elongation factor GreA"/>
    <property type="match status" value="1"/>
</dbReference>
<dbReference type="NCBIfam" id="NF001263">
    <property type="entry name" value="PRK00226.1-4"/>
    <property type="match status" value="1"/>
</dbReference>
<dbReference type="PANTHER" id="PTHR30437:SF4">
    <property type="entry name" value="TRANSCRIPTION ELONGATION FACTOR GREA"/>
    <property type="match status" value="1"/>
</dbReference>
<dbReference type="Pfam" id="PF01272">
    <property type="entry name" value="GreA_GreB"/>
    <property type="match status" value="1"/>
</dbReference>
<dbReference type="Gene3D" id="3.10.50.30">
    <property type="entry name" value="Transcription elongation factor, GreA/GreB, C-terminal domain"/>
    <property type="match status" value="1"/>
</dbReference>
<dbReference type="PROSITE" id="PS00829">
    <property type="entry name" value="GREAB_1"/>
    <property type="match status" value="1"/>
</dbReference>
<feature type="domain" description="Transcription elongation factor GreA/GreB N-terminal" evidence="11">
    <location>
        <begin position="15"/>
        <end position="84"/>
    </location>
</feature>
<keyword evidence="5 8" id="KW-0804">Transcription</keyword>
<evidence type="ECO:0000256" key="9">
    <source>
        <dbReference type="RuleBase" id="RU000556"/>
    </source>
</evidence>
<sequence>MKLLGECEMTQETFPMTEEGKKRLEAELEDLKVRRRPEIIERIKIARGFGDLSENSEYESAKNEQSALEGQIAKLEHMIRYAEIIDPSAAGEDTVSIGKRVKFIELPDGEAETYEIVGKAEADPFGGRISNESPIAKAIIGHQVGEKVDIETPGGQFTVEILSVETA</sequence>
<evidence type="ECO:0000259" key="11">
    <source>
        <dbReference type="Pfam" id="PF03449"/>
    </source>
</evidence>
<dbReference type="AlphaFoldDB" id="A0A133XQH5"/>
<evidence type="ECO:0000256" key="5">
    <source>
        <dbReference type="ARBA" id="ARBA00023163"/>
    </source>
</evidence>
<gene>
    <name evidence="8" type="primary">greA</name>
    <name evidence="12" type="ORF">HMPREF3187_01722</name>
</gene>
<dbReference type="InterPro" id="IPR001437">
    <property type="entry name" value="Tscrpt_elong_fac_GreA/B_C"/>
</dbReference>
<evidence type="ECO:0000313" key="12">
    <source>
        <dbReference type="EMBL" id="KXB33198.1"/>
    </source>
</evidence>
<dbReference type="NCBIfam" id="NF001261">
    <property type="entry name" value="PRK00226.1-2"/>
    <property type="match status" value="1"/>
</dbReference>
<evidence type="ECO:0000256" key="7">
    <source>
        <dbReference type="ARBA" id="ARBA00030776"/>
    </source>
</evidence>
<dbReference type="Gene3D" id="1.10.287.180">
    <property type="entry name" value="Transcription elongation factor, GreA/GreB, N-terminal domain"/>
    <property type="match status" value="1"/>
</dbReference>
<dbReference type="STRING" id="87541.AWM71_06955"/>
<dbReference type="InterPro" id="IPR022691">
    <property type="entry name" value="Tscrpt_elong_fac_GreA/B_N"/>
</dbReference>
<dbReference type="Proteomes" id="UP000070422">
    <property type="component" value="Unassembled WGS sequence"/>
</dbReference>
<keyword evidence="12" id="KW-0251">Elongation factor</keyword>
<evidence type="ECO:0000256" key="8">
    <source>
        <dbReference type="HAMAP-Rule" id="MF_00105"/>
    </source>
</evidence>
<dbReference type="GO" id="GO:0032784">
    <property type="term" value="P:regulation of DNA-templated transcription elongation"/>
    <property type="evidence" value="ECO:0007669"/>
    <property type="project" value="UniProtKB-UniRule"/>
</dbReference>
<name>A0A133XQH5_9LACT</name>
<dbReference type="SUPFAM" id="SSF46557">
    <property type="entry name" value="GreA transcript cleavage protein, N-terminal domain"/>
    <property type="match status" value="1"/>
</dbReference>
<accession>A0A133XQH5</accession>
<dbReference type="GO" id="GO:0006354">
    <property type="term" value="P:DNA-templated transcription elongation"/>
    <property type="evidence" value="ECO:0007669"/>
    <property type="project" value="TreeGrafter"/>
</dbReference>
<dbReference type="InterPro" id="IPR036953">
    <property type="entry name" value="GreA/GreB_C_sf"/>
</dbReference>
<dbReference type="SUPFAM" id="SSF54534">
    <property type="entry name" value="FKBP-like"/>
    <property type="match status" value="1"/>
</dbReference>
<proteinExistence type="inferred from homology"/>
<evidence type="ECO:0000256" key="1">
    <source>
        <dbReference type="ARBA" id="ARBA00008213"/>
    </source>
</evidence>
<feature type="domain" description="Transcription elongation factor GreA/GreB C-terminal" evidence="10">
    <location>
        <begin position="92"/>
        <end position="165"/>
    </location>
</feature>
<dbReference type="PIRSF" id="PIRSF006092">
    <property type="entry name" value="GreA_GreB"/>
    <property type="match status" value="1"/>
</dbReference>
<reference evidence="12 13" key="1">
    <citation type="submission" date="2016-01" db="EMBL/GenBank/DDBJ databases">
        <authorList>
            <person name="Oliw E.H."/>
        </authorList>
    </citation>
    <scope>NUCLEOTIDE SEQUENCE [LARGE SCALE GENOMIC DNA]</scope>
    <source>
        <strain evidence="12 13">KA00635</strain>
    </source>
</reference>
<keyword evidence="12" id="KW-0648">Protein biosynthesis</keyword>
<protein>
    <recommendedName>
        <fullName evidence="2 8">Transcription elongation factor GreA</fullName>
    </recommendedName>
    <alternativeName>
        <fullName evidence="7 8">Transcript cleavage factor GreA</fullName>
    </alternativeName>
</protein>
<keyword evidence="3 8" id="KW-0805">Transcription regulation</keyword>